<reference evidence="2" key="1">
    <citation type="submission" date="2017-09" db="EMBL/GenBank/DDBJ databases">
        <title>Depth-based differentiation of microbial function through sediment-hosted aquifers and enrichment of novel symbionts in the deep terrestrial subsurface.</title>
        <authorList>
            <person name="Probst A.J."/>
            <person name="Ladd B."/>
            <person name="Jarett J.K."/>
            <person name="Geller-Mcgrath D.E."/>
            <person name="Sieber C.M.K."/>
            <person name="Emerson J.B."/>
            <person name="Anantharaman K."/>
            <person name="Thomas B.C."/>
            <person name="Malmstrom R."/>
            <person name="Stieglmeier M."/>
            <person name="Klingl A."/>
            <person name="Woyke T."/>
            <person name="Ryan C.M."/>
            <person name="Banfield J.F."/>
        </authorList>
    </citation>
    <scope>NUCLEOTIDE SEQUENCE [LARGE SCALE GENOMIC DNA]</scope>
</reference>
<proteinExistence type="predicted"/>
<accession>A0A2M7T865</accession>
<comment type="caution">
    <text evidence="1">The sequence shown here is derived from an EMBL/GenBank/DDBJ whole genome shotgun (WGS) entry which is preliminary data.</text>
</comment>
<name>A0A2M7T865_9ACTN</name>
<sequence length="76" mass="8601">MTIKTNELISMVESLPVDIKTKLVEKILDSLHPSQKEIDVLWAKEAEKRIDEIGTGKVKTIPGKDVFKEINQKLAK</sequence>
<dbReference type="RefSeq" id="WP_174571988.1">
    <property type="nucleotide sequence ID" value="NZ_MNXI01000093.1"/>
</dbReference>
<gene>
    <name evidence="1" type="ORF">COY37_05415</name>
</gene>
<evidence type="ECO:0008006" key="3">
    <source>
        <dbReference type="Google" id="ProtNLM"/>
    </source>
</evidence>
<protein>
    <recommendedName>
        <fullName evidence="3">Addiction module protein</fullName>
    </recommendedName>
</protein>
<evidence type="ECO:0000313" key="2">
    <source>
        <dbReference type="Proteomes" id="UP000230956"/>
    </source>
</evidence>
<dbReference type="Pfam" id="PF09720">
    <property type="entry name" value="Unstab_antitox"/>
    <property type="match status" value="1"/>
</dbReference>
<dbReference type="NCBIfam" id="TIGR02574">
    <property type="entry name" value="stabl_TIGR02574"/>
    <property type="match status" value="1"/>
</dbReference>
<dbReference type="InterPro" id="IPR013406">
    <property type="entry name" value="CHP02574_addiction_mod"/>
</dbReference>
<dbReference type="AlphaFoldDB" id="A0A2M7T865"/>
<evidence type="ECO:0000313" key="1">
    <source>
        <dbReference type="EMBL" id="PIZ39184.1"/>
    </source>
</evidence>
<dbReference type="Proteomes" id="UP000230956">
    <property type="component" value="Unassembled WGS sequence"/>
</dbReference>
<dbReference type="EMBL" id="PFNG01000128">
    <property type="protein sequence ID" value="PIZ39184.1"/>
    <property type="molecule type" value="Genomic_DNA"/>
</dbReference>
<organism evidence="1 2">
    <name type="scientific">Candidatus Aquicultor secundus</name>
    <dbReference type="NCBI Taxonomy" id="1973895"/>
    <lineage>
        <taxon>Bacteria</taxon>
        <taxon>Bacillati</taxon>
        <taxon>Actinomycetota</taxon>
        <taxon>Candidatus Aquicultoria</taxon>
        <taxon>Candidatus Aquicultorales</taxon>
        <taxon>Candidatus Aquicultoraceae</taxon>
        <taxon>Candidatus Aquicultor</taxon>
    </lineage>
</organism>